<feature type="domain" description="UspA" evidence="2">
    <location>
        <begin position="2"/>
        <end position="122"/>
    </location>
</feature>
<evidence type="ECO:0000256" key="1">
    <source>
        <dbReference type="ARBA" id="ARBA00008791"/>
    </source>
</evidence>
<evidence type="ECO:0000313" key="4">
    <source>
        <dbReference type="Proteomes" id="UP000294621"/>
    </source>
</evidence>
<dbReference type="Pfam" id="PF00582">
    <property type="entry name" value="Usp"/>
    <property type="match status" value="1"/>
</dbReference>
<dbReference type="RefSeq" id="WP_133349179.1">
    <property type="nucleotide sequence ID" value="NZ_CP174504.1"/>
</dbReference>
<accession>A0A4R5Y2P6</accession>
<dbReference type="CDD" id="cd00293">
    <property type="entry name" value="USP-like"/>
    <property type="match status" value="1"/>
</dbReference>
<dbReference type="EMBL" id="SMZQ01000005">
    <property type="protein sequence ID" value="TDL37362.1"/>
    <property type="molecule type" value="Genomic_DNA"/>
</dbReference>
<protein>
    <submittedName>
        <fullName evidence="3">Universal stress protein</fullName>
    </submittedName>
</protein>
<dbReference type="OrthoDB" id="5419113at2"/>
<dbReference type="SUPFAM" id="SSF52402">
    <property type="entry name" value="Adenine nucleotide alpha hydrolases-like"/>
    <property type="match status" value="1"/>
</dbReference>
<evidence type="ECO:0000259" key="2">
    <source>
        <dbReference type="Pfam" id="PF00582"/>
    </source>
</evidence>
<dbReference type="InterPro" id="IPR006015">
    <property type="entry name" value="Universal_stress_UspA"/>
</dbReference>
<dbReference type="PRINTS" id="PR01438">
    <property type="entry name" value="UNVRSLSTRESS"/>
</dbReference>
<dbReference type="Gene3D" id="3.40.50.620">
    <property type="entry name" value="HUPs"/>
    <property type="match status" value="1"/>
</dbReference>
<gene>
    <name evidence="3" type="ORF">E2R57_11530</name>
</gene>
<sequence length="127" mass="13659">MTVLVAYAPAPEGREALTQGIAEAVLRKSDLLIVNVGRGHHGLEPQEMKDIESQLQAAGRELTVESSVLSDPGDAVIQIAQDRDVDMIVVGLRHRSMVGKLILGSTVQRILLDATCPVLAVRADRLN</sequence>
<dbReference type="InterPro" id="IPR006016">
    <property type="entry name" value="UspA"/>
</dbReference>
<dbReference type="PANTHER" id="PTHR46268:SF6">
    <property type="entry name" value="UNIVERSAL STRESS PROTEIN UP12"/>
    <property type="match status" value="1"/>
</dbReference>
<dbReference type="AlphaFoldDB" id="A0A4R5Y2P6"/>
<dbReference type="STRING" id="683150.G205_20569"/>
<comment type="caution">
    <text evidence="3">The sequence shown here is derived from an EMBL/GenBank/DDBJ whole genome shotgun (WGS) entry which is preliminary data.</text>
</comment>
<dbReference type="InterPro" id="IPR014729">
    <property type="entry name" value="Rossmann-like_a/b/a_fold"/>
</dbReference>
<name>A0A4R5Y2P6_9MICC</name>
<proteinExistence type="inferred from homology"/>
<reference evidence="3 4" key="1">
    <citation type="submission" date="2019-03" db="EMBL/GenBank/DDBJ databases">
        <title>Genome Sequencing and Assembly of Various Microbes Isolated from Partially Reclaimed Soil and Acid Mine Drainage (AMD) Site.</title>
        <authorList>
            <person name="Steinbock B."/>
            <person name="Bechtold R."/>
            <person name="Sevigny J.L."/>
            <person name="Thomas D."/>
            <person name="Cuthill L.R."/>
            <person name="Aveiro Johannsen E.J."/>
            <person name="Thomas K."/>
            <person name="Ghosh A."/>
        </authorList>
    </citation>
    <scope>NUCLEOTIDE SEQUENCE [LARGE SCALE GENOMIC DNA]</scope>
    <source>
        <strain evidence="3 4">S-A1</strain>
    </source>
</reference>
<evidence type="ECO:0000313" key="3">
    <source>
        <dbReference type="EMBL" id="TDL37362.1"/>
    </source>
</evidence>
<comment type="similarity">
    <text evidence="1">Belongs to the universal stress protein A family.</text>
</comment>
<organism evidence="3 4">
    <name type="scientific">Arthrobacter nitrophenolicus</name>
    <dbReference type="NCBI Taxonomy" id="683150"/>
    <lineage>
        <taxon>Bacteria</taxon>
        <taxon>Bacillati</taxon>
        <taxon>Actinomycetota</taxon>
        <taxon>Actinomycetes</taxon>
        <taxon>Micrococcales</taxon>
        <taxon>Micrococcaceae</taxon>
        <taxon>Arthrobacter</taxon>
    </lineage>
</organism>
<dbReference type="PANTHER" id="PTHR46268">
    <property type="entry name" value="STRESS RESPONSE PROTEIN NHAX"/>
    <property type="match status" value="1"/>
</dbReference>
<dbReference type="Proteomes" id="UP000294621">
    <property type="component" value="Unassembled WGS sequence"/>
</dbReference>